<dbReference type="InterPro" id="IPR043822">
    <property type="entry name" value="EsV_1_7_cys"/>
</dbReference>
<dbReference type="EMBL" id="CP024307">
    <property type="protein sequence ID" value="AUX76305.1"/>
    <property type="molecule type" value="Genomic_DNA"/>
</dbReference>
<organism evidence="1 2">
    <name type="scientific">Rhizobium fredii</name>
    <name type="common">Sinorhizobium fredii</name>
    <dbReference type="NCBI Taxonomy" id="380"/>
    <lineage>
        <taxon>Bacteria</taxon>
        <taxon>Pseudomonadati</taxon>
        <taxon>Pseudomonadota</taxon>
        <taxon>Alphaproteobacteria</taxon>
        <taxon>Hyphomicrobiales</taxon>
        <taxon>Rhizobiaceae</taxon>
        <taxon>Sinorhizobium/Ensifer group</taxon>
        <taxon>Sinorhizobium</taxon>
    </lineage>
</organism>
<proteinExistence type="predicted"/>
<dbReference type="Proteomes" id="UP000239340">
    <property type="component" value="Chromosome"/>
</dbReference>
<evidence type="ECO:0000313" key="1">
    <source>
        <dbReference type="EMBL" id="AUX76305.1"/>
    </source>
</evidence>
<name>A0A2L0H495_RHIFR</name>
<gene>
    <name evidence="1" type="ORF">NXT3_CH01733</name>
</gene>
<reference evidence="1 2" key="1">
    <citation type="submission" date="2017-10" db="EMBL/GenBank/DDBJ databases">
        <title>Analysis of the genome sequences of Rhizobium populations associated to common bean (phaseolus vulgaris).</title>
        <authorList>
            <person name="Bustos P."/>
            <person name="Santamaria R.I."/>
            <person name="Miranda-Sanchez F."/>
            <person name="Perez-Carrascal O."/>
            <person name="Juarez S."/>
            <person name="Lozano L."/>
            <person name="Martinez-Flores I."/>
            <person name="Vinuesa P."/>
            <person name="Martinez-Romero E."/>
            <person name="Cevallos M.A."/>
            <person name="Romero D."/>
            <person name="Davila G."/>
            <person name="Gonzalez V."/>
        </authorList>
    </citation>
    <scope>NUCLEOTIDE SEQUENCE [LARGE SCALE GENOMIC DNA]</scope>
    <source>
        <strain evidence="1 2">NXT3</strain>
    </source>
</reference>
<protein>
    <submittedName>
        <fullName evidence="1">Uncharacterized protein</fullName>
    </submittedName>
</protein>
<dbReference type="RefSeq" id="WP_104839157.1">
    <property type="nucleotide sequence ID" value="NZ_CP024307.1"/>
</dbReference>
<sequence>MSDETGAVGKPRQDTLLYVHDCEHPGCQKWGSFGFAIGRAEPNWFCFEHRPVDRELGSPKKDPPDFS</sequence>
<dbReference type="AlphaFoldDB" id="A0A2L0H495"/>
<evidence type="ECO:0000313" key="2">
    <source>
        <dbReference type="Proteomes" id="UP000239340"/>
    </source>
</evidence>
<dbReference type="Pfam" id="PF19114">
    <property type="entry name" value="EsV_1_7_cys"/>
    <property type="match status" value="1"/>
</dbReference>
<accession>A0A2L0H495</accession>